<feature type="non-terminal residue" evidence="2">
    <location>
        <position position="1582"/>
    </location>
</feature>
<proteinExistence type="predicted"/>
<feature type="compositionally biased region" description="Basic and acidic residues" evidence="1">
    <location>
        <begin position="1019"/>
        <end position="1028"/>
    </location>
</feature>
<feature type="region of interest" description="Disordered" evidence="1">
    <location>
        <begin position="161"/>
        <end position="183"/>
    </location>
</feature>
<feature type="compositionally biased region" description="Basic and acidic residues" evidence="1">
    <location>
        <begin position="1042"/>
        <end position="1055"/>
    </location>
</feature>
<keyword evidence="3" id="KW-1185">Reference proteome</keyword>
<feature type="region of interest" description="Disordered" evidence="1">
    <location>
        <begin position="1520"/>
        <end position="1582"/>
    </location>
</feature>
<feature type="region of interest" description="Disordered" evidence="1">
    <location>
        <begin position="1478"/>
        <end position="1500"/>
    </location>
</feature>
<dbReference type="PANTHER" id="PTHR36812:SF9">
    <property type="entry name" value="MYB-LIKE PROTEIN X ISOFORM X1"/>
    <property type="match status" value="1"/>
</dbReference>
<feature type="region of interest" description="Disordered" evidence="1">
    <location>
        <begin position="1197"/>
        <end position="1249"/>
    </location>
</feature>
<feature type="compositionally biased region" description="Basic residues" evidence="1">
    <location>
        <begin position="104"/>
        <end position="126"/>
    </location>
</feature>
<dbReference type="Proteomes" id="UP001057375">
    <property type="component" value="Unassembled WGS sequence"/>
</dbReference>
<feature type="region of interest" description="Disordered" evidence="1">
    <location>
        <begin position="1007"/>
        <end position="1028"/>
    </location>
</feature>
<reference evidence="2" key="1">
    <citation type="submission" date="2022-03" db="EMBL/GenBank/DDBJ databases">
        <title>Draft genome sequence of Aduncisulcus paluster, a free-living microaerophilic Fornicata.</title>
        <authorList>
            <person name="Yuyama I."/>
            <person name="Kume K."/>
            <person name="Tamura T."/>
            <person name="Inagaki Y."/>
            <person name="Hashimoto T."/>
        </authorList>
    </citation>
    <scope>NUCLEOTIDE SEQUENCE</scope>
    <source>
        <strain evidence="2">NY0171</strain>
    </source>
</reference>
<evidence type="ECO:0000313" key="3">
    <source>
        <dbReference type="Proteomes" id="UP001057375"/>
    </source>
</evidence>
<feature type="compositionally biased region" description="Basic and acidic residues" evidence="1">
    <location>
        <begin position="1526"/>
        <end position="1582"/>
    </location>
</feature>
<dbReference type="EMBL" id="BQXS01012657">
    <property type="protein sequence ID" value="GKT26468.1"/>
    <property type="molecule type" value="Genomic_DNA"/>
</dbReference>
<sequence length="1582" mass="180762">KDQLGSHAAIRSRIGRKVDRCLSLLQQRVEGLIASTEQQVKDINTEAIYSSIESVKEASIAAVKILRELEGISGGGWCIRRWKEEIEEEEDIEIFEEEEEDKKKKGKKDSKKKGKGKRGKKKGSNKAKKDISDLEMGFSRLHKKGSSFRSSLAASSPIHDLLPTDLPLPPRHPKGLGPSGTSTRQSYVLDSPASLIAMNSIGVLCGRNKQEVGALVYDKEGQPKQLTSLTRMDDSGLVHPAVGTWIKWSSPAGDQLQEGIAKNPIVTYTCIDSSNAHFFVIIPRNLKYQKLRLEKVSDASDGAEDSEDESESTSVLCKVGYVGECVVYDCGRNRWRWIVEGVREKESEEIKWMKQQEDVDGDESLSKKEERLKMRNRMREKKFGAVLSCVPSHSMTPPPLNSLAELTRNCEGRGLVLKKNKDSKTSMSGEPSEVPIHSLCIAPSGTIYPLTSTCLDIFSSMYLPVFPLQPMVIDRKTGDIWGDMSRSEFMSSPPQLMYDDEGRGPAILPCVGVSVTSDGEGRGDFCARISVQKRSRKIASQGIEFGYVGQRTNRNQVMSSCYPPFYRDQFKATELPQETGEGDIVTTISEVPPTCSIIPHSSRKNTKEGLQPHAQGESAFAIPGLLNLHVERVPVTPRELEEFGESFRPLPQSSSPVSGGVCSAYDAQYAQYVCECVEIVMDIASLAENLAQRIDKFPGSKAKLSSVLPGMLKAFGKSHLDIEKEFSRFIMYVQRGHHNQLSYWLGLYGVCSHQLHQCSLSLHHPSALSHCSPALLYGYGSNDRNEQDLVRERMKERRKGKLWERERQRRLDEVRRVQVDVMNGLKRLEEIKRKRKERRASGEKLNPQDFNKEEEELSALLNNFTSLLTDLTDKQDGLEEHLTGEMRRREDLMTTTSDPSLLSMYSALFSSLGMHTNNVDNLNRAMAGLSLNLHSACRGVLGVLGGREENDDDEHYDEEEEMLLDSLKLPSVLGELSKLADAVKRAEDDVADSLTINRAAHLSITNTQVSSGKKRGRKERVGGREKIRGANNDYIDEEVFLKTHGRGDDDSHPLGDGEEEEVEKDKPKGKTLQSRAQELVNELAQLLKKEGVIDDGSQDLGDEEATLTENDNFLLKIDLVAEEERKRQEDEEEMREKKEKARERERTLHKALMRETTAHKEREKLISDHARRLALLDGDLGEEEEKQRDLLEKLQDARKKRKALAAQRKRQHLEEKRQQATEKEKKEKLQEDLELEQERETENIEASVTADNNAELSKLNDVHKDIAGIVKKQGLGRRIRSSIVATLKRERDEVKENIQRREEEQLDLLKNRLEARKERKIQQHDYDKALGEKKDLEEKHKLEEQLLLTKMEEEEAQEEDDITRRLRDDAEQELDGLQSALTTALTANPNHIKQLLAMHEKKEREIREHLEKEMTAQRDLLRKRRQEMRDARLKNMHSKQRQEIEKVNNKLFDQEKKLLEKKVKEEAVQLELQLSVKATKERQKQDEHNHSQLIEKLKEAKTDDERKRLLLEYEKKRRLLDSTLDSTKDQQKEILRRKVEERKKKKEESLRKRSEQMKKEEERKRRLEEEERKRKDELIAGS</sequence>
<name>A0ABQ5K372_9EUKA</name>
<feature type="compositionally biased region" description="Basic and acidic residues" evidence="1">
    <location>
        <begin position="1212"/>
        <end position="1242"/>
    </location>
</feature>
<accession>A0ABQ5K372</accession>
<evidence type="ECO:0000313" key="2">
    <source>
        <dbReference type="EMBL" id="GKT26468.1"/>
    </source>
</evidence>
<protein>
    <submittedName>
        <fullName evidence="2">Uncharacterized protein</fullName>
    </submittedName>
</protein>
<comment type="caution">
    <text evidence="2">The sequence shown here is derived from an EMBL/GenBank/DDBJ whole genome shotgun (WGS) entry which is preliminary data.</text>
</comment>
<feature type="region of interest" description="Disordered" evidence="1">
    <location>
        <begin position="97"/>
        <end position="135"/>
    </location>
</feature>
<dbReference type="PANTHER" id="PTHR36812">
    <property type="entry name" value="NEUROFILAMENT TRIPLET M PROTEIN-LIKE PROTEIN"/>
    <property type="match status" value="1"/>
</dbReference>
<feature type="compositionally biased region" description="Basic residues" evidence="1">
    <location>
        <begin position="1198"/>
        <end position="1211"/>
    </location>
</feature>
<evidence type="ECO:0000256" key="1">
    <source>
        <dbReference type="SAM" id="MobiDB-lite"/>
    </source>
</evidence>
<feature type="region of interest" description="Disordered" evidence="1">
    <location>
        <begin position="1042"/>
        <end position="1071"/>
    </location>
</feature>
<feature type="non-terminal residue" evidence="2">
    <location>
        <position position="1"/>
    </location>
</feature>
<organism evidence="2 3">
    <name type="scientific">Aduncisulcus paluster</name>
    <dbReference type="NCBI Taxonomy" id="2918883"/>
    <lineage>
        <taxon>Eukaryota</taxon>
        <taxon>Metamonada</taxon>
        <taxon>Carpediemonas-like organisms</taxon>
        <taxon>Aduncisulcus</taxon>
    </lineage>
</organism>
<gene>
    <name evidence="2" type="ORF">ADUPG1_013366</name>
</gene>
<feature type="region of interest" description="Disordered" evidence="1">
    <location>
        <begin position="1122"/>
        <end position="1166"/>
    </location>
</feature>